<dbReference type="EMBL" id="ANFO01000966">
    <property type="protein sequence ID" value="KGQ05186.1"/>
    <property type="molecule type" value="Genomic_DNA"/>
</dbReference>
<reference evidence="2 3" key="1">
    <citation type="submission" date="2012-10" db="EMBL/GenBank/DDBJ databases">
        <title>Genome sequencing and analysis of entomopathogenic fungi Beauveria bassiana D1-5.</title>
        <authorList>
            <person name="Li Q."/>
            <person name="Wang L."/>
            <person name="Zhang Z."/>
            <person name="Wang Q."/>
            <person name="Ren J."/>
            <person name="Wang M."/>
            <person name="Xu W."/>
            <person name="Wang J."/>
            <person name="Lu Y."/>
            <person name="Du Q."/>
            <person name="Sun Z."/>
        </authorList>
    </citation>
    <scope>NUCLEOTIDE SEQUENCE [LARGE SCALE GENOMIC DNA]</scope>
    <source>
        <strain evidence="2 3">D1-5</strain>
    </source>
</reference>
<organism evidence="2 3">
    <name type="scientific">Beauveria bassiana D1-5</name>
    <dbReference type="NCBI Taxonomy" id="1245745"/>
    <lineage>
        <taxon>Eukaryota</taxon>
        <taxon>Fungi</taxon>
        <taxon>Dikarya</taxon>
        <taxon>Ascomycota</taxon>
        <taxon>Pezizomycotina</taxon>
        <taxon>Sordariomycetes</taxon>
        <taxon>Hypocreomycetidae</taxon>
        <taxon>Hypocreales</taxon>
        <taxon>Cordycipitaceae</taxon>
        <taxon>Beauveria</taxon>
    </lineage>
</organism>
<gene>
    <name evidence="2" type="ORF">BBAD15_g9570</name>
</gene>
<dbReference type="eggNOG" id="ENOG502RJXY">
    <property type="taxonomic scope" value="Eukaryota"/>
</dbReference>
<evidence type="ECO:0000313" key="3">
    <source>
        <dbReference type="Proteomes" id="UP000030106"/>
    </source>
</evidence>
<evidence type="ECO:0000313" key="2">
    <source>
        <dbReference type="EMBL" id="KGQ05186.1"/>
    </source>
</evidence>
<dbReference type="AlphaFoldDB" id="A0A0A2VBF1"/>
<feature type="region of interest" description="Disordered" evidence="1">
    <location>
        <begin position="167"/>
        <end position="188"/>
    </location>
</feature>
<comment type="caution">
    <text evidence="2">The sequence shown here is derived from an EMBL/GenBank/DDBJ whole genome shotgun (WGS) entry which is preliminary data.</text>
</comment>
<evidence type="ECO:0000256" key="1">
    <source>
        <dbReference type="SAM" id="MobiDB-lite"/>
    </source>
</evidence>
<feature type="region of interest" description="Disordered" evidence="1">
    <location>
        <begin position="293"/>
        <end position="320"/>
    </location>
</feature>
<sequence>MSDSRVTGNNSGLESEGLALEAGVTFLSSYSPARLTHLRQPVPSDLPSHLDASIFTFQDALEDLITVSQGNPLPDIHSRYQQSRMLRQMYPHGEPTWLWIKRLESQGLIRPARGSNFARASQAGFDELQRCLEEDTEELWRSIRDDPRNQKAAAQFGKVFREIRDRVPGHNSHNFQRSDSKNTTKTEPDHFDDLYSAINSAFADGRSAWDALQRTINKDVARRMVELERQMGDCFRENKSPALTGNPADDDGKETRSEWVDALGYKHTTIKRKLYDENGKEIGSSISITIGSADDDNSNVIENSDGNTDDAGKRKRGWFW</sequence>
<proteinExistence type="predicted"/>
<accession>A0A0A2VBF1</accession>
<dbReference type="HOGENOM" id="CLU_058648_0_0_1"/>
<dbReference type="STRING" id="1245745.A0A0A2VBF1"/>
<name>A0A0A2VBF1_BEABA</name>
<protein>
    <submittedName>
        <fullName evidence="2">Uncharacterized protein</fullName>
    </submittedName>
</protein>
<feature type="compositionally biased region" description="Basic and acidic residues" evidence="1">
    <location>
        <begin position="176"/>
        <end position="188"/>
    </location>
</feature>
<dbReference type="OrthoDB" id="4586300at2759"/>
<dbReference type="Proteomes" id="UP000030106">
    <property type="component" value="Unassembled WGS sequence"/>
</dbReference>